<evidence type="ECO:0000313" key="1">
    <source>
        <dbReference type="EMBL" id="CAK5083122.1"/>
    </source>
</evidence>
<name>A0ACB0ZXJ7_MELEN</name>
<dbReference type="Proteomes" id="UP001497535">
    <property type="component" value="Unassembled WGS sequence"/>
</dbReference>
<reference evidence="1" key="1">
    <citation type="submission" date="2023-11" db="EMBL/GenBank/DDBJ databases">
        <authorList>
            <person name="Poullet M."/>
        </authorList>
    </citation>
    <scope>NUCLEOTIDE SEQUENCE</scope>
    <source>
        <strain evidence="1">E1834</strain>
    </source>
</reference>
<dbReference type="EMBL" id="CAVMJV010000049">
    <property type="protein sequence ID" value="CAK5083122.1"/>
    <property type="molecule type" value="Genomic_DNA"/>
</dbReference>
<keyword evidence="2" id="KW-1185">Reference proteome</keyword>
<proteinExistence type="predicted"/>
<comment type="caution">
    <text evidence="1">The sequence shown here is derived from an EMBL/GenBank/DDBJ whole genome shotgun (WGS) entry which is preliminary data.</text>
</comment>
<accession>A0ACB0ZXJ7</accession>
<gene>
    <name evidence="1" type="ORF">MENTE1834_LOCUS30436</name>
</gene>
<sequence>MDDTLSTSSSSDDSDIFSHLNPTEAEQILFLKSNVLEEKLKIANLEIAKLQENEGKFKEEITKLKNENKLISELYNNQKEELSNVSFFGENKDFQIKF</sequence>
<organism evidence="1 2">
    <name type="scientific">Meloidogyne enterolobii</name>
    <name type="common">Root-knot nematode worm</name>
    <name type="synonym">Meloidogyne mayaguensis</name>
    <dbReference type="NCBI Taxonomy" id="390850"/>
    <lineage>
        <taxon>Eukaryota</taxon>
        <taxon>Metazoa</taxon>
        <taxon>Ecdysozoa</taxon>
        <taxon>Nematoda</taxon>
        <taxon>Chromadorea</taxon>
        <taxon>Rhabditida</taxon>
        <taxon>Tylenchina</taxon>
        <taxon>Tylenchomorpha</taxon>
        <taxon>Tylenchoidea</taxon>
        <taxon>Meloidogynidae</taxon>
        <taxon>Meloidogyninae</taxon>
        <taxon>Meloidogyne</taxon>
    </lineage>
</organism>
<evidence type="ECO:0000313" key="2">
    <source>
        <dbReference type="Proteomes" id="UP001497535"/>
    </source>
</evidence>
<protein>
    <submittedName>
        <fullName evidence="1">Uncharacterized protein</fullName>
    </submittedName>
</protein>